<keyword evidence="3" id="KW-0949">S-adenosyl-L-methionine</keyword>
<dbReference type="InterPro" id="IPR000780">
    <property type="entry name" value="CheR_MeTrfase"/>
</dbReference>
<dbReference type="PRINTS" id="PR00996">
    <property type="entry name" value="CHERMTFRASE"/>
</dbReference>
<dbReference type="EMBL" id="FSQZ01000001">
    <property type="protein sequence ID" value="SIN62708.1"/>
    <property type="molecule type" value="Genomic_DNA"/>
</dbReference>
<dbReference type="Pfam" id="PF03705">
    <property type="entry name" value="CheR_N"/>
    <property type="match status" value="1"/>
</dbReference>
<dbReference type="Gene3D" id="3.40.50.150">
    <property type="entry name" value="Vaccinia Virus protein VP39"/>
    <property type="match status" value="1"/>
</dbReference>
<dbReference type="InterPro" id="IPR029063">
    <property type="entry name" value="SAM-dependent_MTases_sf"/>
</dbReference>
<evidence type="ECO:0000313" key="5">
    <source>
        <dbReference type="EMBL" id="SIN62708.1"/>
    </source>
</evidence>
<protein>
    <submittedName>
        <fullName evidence="5">Chemotaxis protein methyltransferase CheR</fullName>
    </submittedName>
</protein>
<reference evidence="5 6" key="1">
    <citation type="submission" date="2016-11" db="EMBL/GenBank/DDBJ databases">
        <authorList>
            <person name="Varghese N."/>
            <person name="Submissions S."/>
        </authorList>
    </citation>
    <scope>NUCLEOTIDE SEQUENCE [LARGE SCALE GENOMIC DNA]</scope>
    <source>
        <strain evidence="5 6">DSM 20664</strain>
    </source>
</reference>
<evidence type="ECO:0000313" key="6">
    <source>
        <dbReference type="Proteomes" id="UP000185093"/>
    </source>
</evidence>
<dbReference type="PROSITE" id="PS50123">
    <property type="entry name" value="CHER"/>
    <property type="match status" value="1"/>
</dbReference>
<dbReference type="SUPFAM" id="SSF47757">
    <property type="entry name" value="Chemotaxis receptor methyltransferase CheR, N-terminal domain"/>
    <property type="match status" value="1"/>
</dbReference>
<dbReference type="PANTHER" id="PTHR24422:SF19">
    <property type="entry name" value="CHEMOTAXIS PROTEIN METHYLTRANSFERASE"/>
    <property type="match status" value="1"/>
</dbReference>
<dbReference type="GO" id="GO:0032259">
    <property type="term" value="P:methylation"/>
    <property type="evidence" value="ECO:0007669"/>
    <property type="project" value="UniProtKB-KW"/>
</dbReference>
<dbReference type="GO" id="GO:0008168">
    <property type="term" value="F:methyltransferase activity"/>
    <property type="evidence" value="ECO:0007669"/>
    <property type="project" value="UniProtKB-KW"/>
</dbReference>
<evidence type="ECO:0000259" key="4">
    <source>
        <dbReference type="PROSITE" id="PS50123"/>
    </source>
</evidence>
<dbReference type="InterPro" id="IPR050903">
    <property type="entry name" value="Bact_Chemotaxis_MeTrfase"/>
</dbReference>
<feature type="domain" description="CheR-type methyltransferase" evidence="4">
    <location>
        <begin position="11"/>
        <end position="267"/>
    </location>
</feature>
<keyword evidence="1 5" id="KW-0489">Methyltransferase</keyword>
<dbReference type="InterPro" id="IPR022641">
    <property type="entry name" value="CheR_N"/>
</dbReference>
<name>A0ABY1JAV7_9BACT</name>
<gene>
    <name evidence="5" type="ORF">SAMN05444368_0228</name>
</gene>
<organism evidence="5 6">
    <name type="scientific">Acetomicrobium flavidum</name>
    <dbReference type="NCBI Taxonomy" id="49896"/>
    <lineage>
        <taxon>Bacteria</taxon>
        <taxon>Thermotogati</taxon>
        <taxon>Synergistota</taxon>
        <taxon>Synergistia</taxon>
        <taxon>Synergistales</taxon>
        <taxon>Acetomicrobiaceae</taxon>
        <taxon>Acetomicrobium</taxon>
    </lineage>
</organism>
<dbReference type="PANTHER" id="PTHR24422">
    <property type="entry name" value="CHEMOTAXIS PROTEIN METHYLTRANSFERASE"/>
    <property type="match status" value="1"/>
</dbReference>
<accession>A0ABY1JAV7</accession>
<dbReference type="SUPFAM" id="SSF53335">
    <property type="entry name" value="S-adenosyl-L-methionine-dependent methyltransferases"/>
    <property type="match status" value="1"/>
</dbReference>
<dbReference type="Proteomes" id="UP000185093">
    <property type="component" value="Unassembled WGS sequence"/>
</dbReference>
<evidence type="ECO:0000256" key="2">
    <source>
        <dbReference type="ARBA" id="ARBA00022679"/>
    </source>
</evidence>
<keyword evidence="2" id="KW-0808">Transferase</keyword>
<evidence type="ECO:0000256" key="1">
    <source>
        <dbReference type="ARBA" id="ARBA00022603"/>
    </source>
</evidence>
<proteinExistence type="predicted"/>
<dbReference type="InterPro" id="IPR022642">
    <property type="entry name" value="CheR_C"/>
</dbReference>
<dbReference type="Pfam" id="PF01739">
    <property type="entry name" value="CheR"/>
    <property type="match status" value="1"/>
</dbReference>
<dbReference type="RefSeq" id="WP_074199022.1">
    <property type="nucleotide sequence ID" value="NZ_DAONLC010000005.1"/>
</dbReference>
<evidence type="ECO:0000256" key="3">
    <source>
        <dbReference type="ARBA" id="ARBA00022691"/>
    </source>
</evidence>
<dbReference type="CDD" id="cd02440">
    <property type="entry name" value="AdoMet_MTases"/>
    <property type="match status" value="1"/>
</dbReference>
<dbReference type="SMART" id="SM00138">
    <property type="entry name" value="MeTrc"/>
    <property type="match status" value="1"/>
</dbReference>
<keyword evidence="6" id="KW-1185">Reference proteome</keyword>
<sequence>MESQFSPMPGYEEFKRKVRTLMNIDLDAYKQQIHRRVHMLMQRWKCSNYDEYIDILRKNPDKRKEFLDYLAINVSEFFRNPSIWWLLRDKILPSLVNERGKRLKMWSAGSATGEEAYSLAILAQELNLLCPPYIEAWDIDEEATNIALKGIYHKRQLTNVPQNWIERYFVKLQDDYYQIKEEIKKRVQFKLVNLLNTPFSQNTYDLILCRNVTIYFSPDTKKVLYQKFAQALRAGGILMVGATETIYDYRDLGLESLGQFLYRKKLP</sequence>
<comment type="caution">
    <text evidence="5">The sequence shown here is derived from an EMBL/GenBank/DDBJ whole genome shotgun (WGS) entry which is preliminary data.</text>
</comment>